<dbReference type="Gene3D" id="3.40.50.2000">
    <property type="entry name" value="Glycogen Phosphorylase B"/>
    <property type="match status" value="2"/>
</dbReference>
<dbReference type="GO" id="GO:0034605">
    <property type="term" value="P:cellular response to heat"/>
    <property type="evidence" value="ECO:0007669"/>
    <property type="project" value="TreeGrafter"/>
</dbReference>
<dbReference type="SUPFAM" id="SSF53756">
    <property type="entry name" value="UDP-Glycosyltransferase/glycogen phosphorylase"/>
    <property type="match status" value="1"/>
</dbReference>
<dbReference type="GO" id="GO:0004805">
    <property type="term" value="F:trehalose-phosphatase activity"/>
    <property type="evidence" value="ECO:0007669"/>
    <property type="project" value="TreeGrafter"/>
</dbReference>
<evidence type="ECO:0000256" key="2">
    <source>
        <dbReference type="ARBA" id="ARBA00022679"/>
    </source>
</evidence>
<sequence length="478" mass="53647">MAESKAAQEGKKPQLVVVSNRLPLSLKRTDTGKYESSKSSGGLVTSLSGISESIGFQWFGWTGLEVPEDEQEDVRKLLAEQNAVPVFLDEELANNHYNGFSNSILWPVLHYQPGVQHFDEKWWRAYQEVNQRFAKVVAEATSDGDLVWVHDYHLMLLPGILRKEFAKQGKNSVKIGFSLHTPFPAAEVYRALPTNQEILEGVVNSDLIGFHTNDYAGHFADACSQILGASKDGLTLCYKDRTIRIGKFIVGIDPTCFLEAVKSEPVQKRIAELENKYKGIKRIVGVDRLDYIKGLPEKLYGFQEFLRTHPEWVGKIVLIQIAVPSREDVPEYQELEAELYRLVGMINGEFGKPDYAPVMFIHQSIPFEELAALYAASDICLLSSTRDGMNLVALEYIACQQERNGVLAVSEFAGVSSYLEGGIKFNPFNSSEIARVIHEAAEMDTEQRKREHTQLLDFIQSHTSTHWGQGFVEKLAAA</sequence>
<accession>E4V239</accession>
<dbReference type="EMBL" id="DS989827">
    <property type="protein sequence ID" value="EFR04104.1"/>
    <property type="molecule type" value="Genomic_DNA"/>
</dbReference>
<dbReference type="Pfam" id="PF00982">
    <property type="entry name" value="Glyco_transf_20"/>
    <property type="match status" value="1"/>
</dbReference>
<keyword evidence="1" id="KW-0328">Glycosyltransferase</keyword>
<dbReference type="GO" id="GO:0005829">
    <property type="term" value="C:cytosol"/>
    <property type="evidence" value="ECO:0007669"/>
    <property type="project" value="TreeGrafter"/>
</dbReference>
<dbReference type="RefSeq" id="XP_003171112.1">
    <property type="nucleotide sequence ID" value="XM_003171064.1"/>
</dbReference>
<dbReference type="FunFam" id="3.40.50.2000:FF:000010">
    <property type="entry name" value="Alpha,alpha-trehalose-phosphate synthase"/>
    <property type="match status" value="1"/>
</dbReference>
<keyword evidence="4" id="KW-1185">Reference proteome</keyword>
<evidence type="ECO:0000313" key="4">
    <source>
        <dbReference type="Proteomes" id="UP000002669"/>
    </source>
</evidence>
<name>E4V239_ARTGP</name>
<dbReference type="InterPro" id="IPR001830">
    <property type="entry name" value="Glyco_trans_20"/>
</dbReference>
<dbReference type="GO" id="GO:0005946">
    <property type="term" value="C:alpha,alpha-trehalose-phosphate synthase complex (UDP-forming)"/>
    <property type="evidence" value="ECO:0007669"/>
    <property type="project" value="TreeGrafter"/>
</dbReference>
<dbReference type="eggNOG" id="KOG1050">
    <property type="taxonomic scope" value="Eukaryota"/>
</dbReference>
<dbReference type="OrthoDB" id="755951at2759"/>
<gene>
    <name evidence="3" type="ORF">MGYG_07111</name>
</gene>
<protein>
    <submittedName>
        <fullName evidence="3">Alpha,alpha-trehalose-phosphate synthase 2</fullName>
    </submittedName>
</protein>
<dbReference type="STRING" id="535722.E4V239"/>
<dbReference type="GO" id="GO:0003825">
    <property type="term" value="F:alpha,alpha-trehalose-phosphate synthase (UDP-forming) activity"/>
    <property type="evidence" value="ECO:0007669"/>
    <property type="project" value="TreeGrafter"/>
</dbReference>
<evidence type="ECO:0000256" key="1">
    <source>
        <dbReference type="ARBA" id="ARBA00022676"/>
    </source>
</evidence>
<dbReference type="HOGENOM" id="CLU_002351_7_1_1"/>
<dbReference type="PANTHER" id="PTHR10788">
    <property type="entry name" value="TREHALOSE-6-PHOSPHATE SYNTHASE"/>
    <property type="match status" value="1"/>
</dbReference>
<reference evidence="4" key="1">
    <citation type="journal article" date="2012" name="MBio">
        <title>Comparative genome analysis of Trichophyton rubrum and related dermatophytes reveals candidate genes involved in infection.</title>
        <authorList>
            <person name="Martinez D.A."/>
            <person name="Oliver B.G."/>
            <person name="Graeser Y."/>
            <person name="Goldberg J.M."/>
            <person name="Li W."/>
            <person name="Martinez-Rossi N.M."/>
            <person name="Monod M."/>
            <person name="Shelest E."/>
            <person name="Barton R.C."/>
            <person name="Birch E."/>
            <person name="Brakhage A.A."/>
            <person name="Chen Z."/>
            <person name="Gurr S.J."/>
            <person name="Heiman D."/>
            <person name="Heitman J."/>
            <person name="Kosti I."/>
            <person name="Rossi A."/>
            <person name="Saif S."/>
            <person name="Samalova M."/>
            <person name="Saunders C.W."/>
            <person name="Shea T."/>
            <person name="Summerbell R.C."/>
            <person name="Xu J."/>
            <person name="Young S."/>
            <person name="Zeng Q."/>
            <person name="Birren B.W."/>
            <person name="Cuomo C.A."/>
            <person name="White T.C."/>
        </authorList>
    </citation>
    <scope>NUCLEOTIDE SEQUENCE [LARGE SCALE GENOMIC DNA]</scope>
    <source>
        <strain evidence="4">ATCC MYA-4604 / CBS 118893</strain>
    </source>
</reference>
<proteinExistence type="predicted"/>
<dbReference type="InParanoid" id="E4V239"/>
<dbReference type="VEuPathDB" id="FungiDB:MGYG_07111"/>
<dbReference type="OMA" id="HFSHTPW"/>
<dbReference type="GO" id="GO:0005992">
    <property type="term" value="P:trehalose biosynthetic process"/>
    <property type="evidence" value="ECO:0007669"/>
    <property type="project" value="InterPro"/>
</dbReference>
<dbReference type="Proteomes" id="UP000002669">
    <property type="component" value="Unassembled WGS sequence"/>
</dbReference>
<organism evidence="4">
    <name type="scientific">Arthroderma gypseum (strain ATCC MYA-4604 / CBS 118893)</name>
    <name type="common">Microsporum gypseum</name>
    <dbReference type="NCBI Taxonomy" id="535722"/>
    <lineage>
        <taxon>Eukaryota</taxon>
        <taxon>Fungi</taxon>
        <taxon>Dikarya</taxon>
        <taxon>Ascomycota</taxon>
        <taxon>Pezizomycotina</taxon>
        <taxon>Eurotiomycetes</taxon>
        <taxon>Eurotiomycetidae</taxon>
        <taxon>Onygenales</taxon>
        <taxon>Arthrodermataceae</taxon>
        <taxon>Nannizzia</taxon>
    </lineage>
</organism>
<dbReference type="CDD" id="cd03788">
    <property type="entry name" value="GT20_TPS"/>
    <property type="match status" value="1"/>
</dbReference>
<dbReference type="AlphaFoldDB" id="E4V239"/>
<evidence type="ECO:0000313" key="3">
    <source>
        <dbReference type="EMBL" id="EFR04104.1"/>
    </source>
</evidence>
<dbReference type="PANTHER" id="PTHR10788:SF75">
    <property type="entry name" value="SYNTHASE SUBUNIT OF TREHALOSE-6-PHOSPHATE SYNTHASE_PHOSPHATASE COMPLEX (EUROFUNG)"/>
    <property type="match status" value="1"/>
</dbReference>
<keyword evidence="2" id="KW-0808">Transferase</keyword>
<dbReference type="GeneID" id="10026361"/>